<evidence type="ECO:0000256" key="3">
    <source>
        <dbReference type="ARBA" id="ARBA00022801"/>
    </source>
</evidence>
<feature type="binding site" evidence="6">
    <location>
        <position position="191"/>
    </location>
    <ligand>
        <name>Zn(2+)</name>
        <dbReference type="ChEBI" id="CHEBI:29105"/>
        <note>catalytic</note>
    </ligand>
</feature>
<reference evidence="9" key="1">
    <citation type="journal article" date="2014" name="Int. J. Syst. Evol. Microbiol.">
        <title>Complete genome of a new Firmicutes species belonging to the dominant human colonic microbiota ('Ruminococcus bicirculans') reveals two chromosomes and a selective capacity to utilize plant glucans.</title>
        <authorList>
            <consortium name="NISC Comparative Sequencing Program"/>
            <person name="Wegmann U."/>
            <person name="Louis P."/>
            <person name="Goesmann A."/>
            <person name="Henrissat B."/>
            <person name="Duncan S.H."/>
            <person name="Flint H.J."/>
        </authorList>
    </citation>
    <scope>NUCLEOTIDE SEQUENCE</scope>
    <source>
        <strain evidence="9">CECT 7703</strain>
    </source>
</reference>
<evidence type="ECO:0000313" key="9">
    <source>
        <dbReference type="EMBL" id="MDN3578372.1"/>
    </source>
</evidence>
<evidence type="ECO:0000313" key="10">
    <source>
        <dbReference type="Proteomes" id="UP001180081"/>
    </source>
</evidence>
<dbReference type="InterPro" id="IPR000772">
    <property type="entry name" value="Ricin_B_lectin"/>
</dbReference>
<keyword evidence="5 6" id="KW-0482">Metalloprotease</keyword>
<dbReference type="EMBL" id="JAUFPU010000018">
    <property type="protein sequence ID" value="MDN3578372.1"/>
    <property type="molecule type" value="Genomic_DNA"/>
</dbReference>
<dbReference type="InterPro" id="IPR024079">
    <property type="entry name" value="MetalloPept_cat_dom_sf"/>
</dbReference>
<feature type="signal peptide" evidence="7">
    <location>
        <begin position="1"/>
        <end position="22"/>
    </location>
</feature>
<keyword evidence="3 6" id="KW-0378">Hydrolase</keyword>
<keyword evidence="1 6" id="KW-0645">Protease</keyword>
<dbReference type="InterPro" id="IPR006026">
    <property type="entry name" value="Peptidase_Metallo"/>
</dbReference>
<dbReference type="InterPro" id="IPR001506">
    <property type="entry name" value="Peptidase_M12A"/>
</dbReference>
<dbReference type="Gene3D" id="3.40.390.10">
    <property type="entry name" value="Collagenase (Catalytic Domain)"/>
    <property type="match status" value="1"/>
</dbReference>
<dbReference type="PANTHER" id="PTHR10127">
    <property type="entry name" value="DISCOIDIN, CUB, EGF, LAMININ , AND ZINC METALLOPROTEASE DOMAIN CONTAINING"/>
    <property type="match status" value="1"/>
</dbReference>
<feature type="chain" id="PRO_5046902860" evidence="7">
    <location>
        <begin position="23"/>
        <end position="629"/>
    </location>
</feature>
<comment type="caution">
    <text evidence="9">The sequence shown here is derived from an EMBL/GenBank/DDBJ whole genome shotgun (WGS) entry which is preliminary data.</text>
</comment>
<dbReference type="Gene3D" id="2.80.10.50">
    <property type="match status" value="1"/>
</dbReference>
<keyword evidence="2 6" id="KW-0479">Metal-binding</keyword>
<dbReference type="SUPFAM" id="SSF50370">
    <property type="entry name" value="Ricin B-like lectins"/>
    <property type="match status" value="1"/>
</dbReference>
<keyword evidence="7" id="KW-0732">Signal</keyword>
<dbReference type="PROSITE" id="PS50231">
    <property type="entry name" value="RICIN_B_LECTIN"/>
    <property type="match status" value="1"/>
</dbReference>
<organism evidence="9 10">
    <name type="scientific">Chitinimonas viridis</name>
    <dbReference type="NCBI Taxonomy" id="664880"/>
    <lineage>
        <taxon>Bacteria</taxon>
        <taxon>Pseudomonadati</taxon>
        <taxon>Pseudomonadota</taxon>
        <taxon>Betaproteobacteria</taxon>
        <taxon>Neisseriales</taxon>
        <taxon>Chitinibacteraceae</taxon>
        <taxon>Chitinimonas</taxon>
    </lineage>
</organism>
<reference evidence="9" key="2">
    <citation type="submission" date="2023-06" db="EMBL/GenBank/DDBJ databases">
        <authorList>
            <person name="Lucena T."/>
            <person name="Sun Q."/>
        </authorList>
    </citation>
    <scope>NUCLEOTIDE SEQUENCE</scope>
    <source>
        <strain evidence="9">CECT 7703</strain>
    </source>
</reference>
<dbReference type="PANTHER" id="PTHR10127:SF780">
    <property type="entry name" value="METALLOENDOPEPTIDASE"/>
    <property type="match status" value="1"/>
</dbReference>
<keyword evidence="4 6" id="KW-0862">Zinc</keyword>
<accession>A0ABT8B7Z3</accession>
<feature type="domain" description="Peptidase M12A" evidence="8">
    <location>
        <begin position="96"/>
        <end position="296"/>
    </location>
</feature>
<evidence type="ECO:0000256" key="2">
    <source>
        <dbReference type="ARBA" id="ARBA00022723"/>
    </source>
</evidence>
<dbReference type="CDD" id="cd04280">
    <property type="entry name" value="ZnMc_astacin_like"/>
    <property type="match status" value="1"/>
</dbReference>
<evidence type="ECO:0000256" key="7">
    <source>
        <dbReference type="SAM" id="SignalP"/>
    </source>
</evidence>
<comment type="caution">
    <text evidence="6">Lacks conserved residue(s) required for the propagation of feature annotation.</text>
</comment>
<evidence type="ECO:0000256" key="4">
    <source>
        <dbReference type="ARBA" id="ARBA00022833"/>
    </source>
</evidence>
<evidence type="ECO:0000256" key="1">
    <source>
        <dbReference type="ARBA" id="ARBA00022670"/>
    </source>
</evidence>
<dbReference type="RefSeq" id="WP_290333725.1">
    <property type="nucleotide sequence ID" value="NZ_JAUFPU010000018.1"/>
</dbReference>
<comment type="cofactor">
    <cofactor evidence="6">
        <name>Zn(2+)</name>
        <dbReference type="ChEBI" id="CHEBI:29105"/>
    </cofactor>
    <text evidence="6">Binds 1 zinc ion per subunit.</text>
</comment>
<proteinExistence type="predicted"/>
<feature type="active site" evidence="6">
    <location>
        <position position="192"/>
    </location>
</feature>
<dbReference type="InterPro" id="IPR035992">
    <property type="entry name" value="Ricin_B-like_lectins"/>
</dbReference>
<dbReference type="PRINTS" id="PR00480">
    <property type="entry name" value="ASTACIN"/>
</dbReference>
<dbReference type="InterPro" id="IPR034035">
    <property type="entry name" value="Astacin-like_dom"/>
</dbReference>
<dbReference type="Proteomes" id="UP001180081">
    <property type="component" value="Unassembled WGS sequence"/>
</dbReference>
<sequence length="629" mass="67094">MKKPQLALLATAIAMMGSTVWADVGTTPELDTPRRIETATAKIRGTDQNMTYMVIDGRAMLGDIMLGMHKDVQTNGINLPKLDLPKAPGDKLDSGRVVAKDNHYKSATSWTNNTMPYTFDPSLSKAKRDAIAVGMKLISDNTNIRFVPRSSETNYVKFVSDGGCWSYVGMIGKEQPISIGDGCERSGTVAHEIMHALGWMHEQMRPDRDNYVRVVEENIQDGMASQFTKLRADQVNPAGGYDIDSVMHYPNWAFSKNGKPTIVPLDPKVDPSRMGQRNQLSAADITAINKFYPAVNGNVPLTMTTSTSSVSFMQDKSGQFSLTLAGSDADLKSLRFDIRSDNSAVVAPAGVVVQAGTGSQRTVTITPVAKASGVATITLRAIAASGKEVTASVKVTVAKDTTGGGGGGTSTAKPYDRAAKYTTGNQVSFGGKTYSMTVMIDGKVSTTYWIWGSYCEPVRCSPQTPFVYSNWLKVYWTEVGGGDGGGGTTPKPACETVLDVNRQYQITSSSQRKSLVPAGDVQNAPMMLWPDAGQQRWKLTRNAEGYYVIASAATGLALDVANGATLAGSEVIVWPVHGGANQQFCPRASGSGYQLVSRGANLPLSAASENDGAAVKLSSGAATWLLSPL</sequence>
<feature type="binding site" evidence="6">
    <location>
        <position position="195"/>
    </location>
    <ligand>
        <name>Zn(2+)</name>
        <dbReference type="ChEBI" id="CHEBI:29105"/>
        <note>catalytic</note>
    </ligand>
</feature>
<evidence type="ECO:0000256" key="6">
    <source>
        <dbReference type="PROSITE-ProRule" id="PRU01211"/>
    </source>
</evidence>
<dbReference type="SMART" id="SM00235">
    <property type="entry name" value="ZnMc"/>
    <property type="match status" value="1"/>
</dbReference>
<dbReference type="PROSITE" id="PS51864">
    <property type="entry name" value="ASTACIN"/>
    <property type="match status" value="1"/>
</dbReference>
<dbReference type="Pfam" id="PF01400">
    <property type="entry name" value="Astacin"/>
    <property type="match status" value="1"/>
</dbReference>
<dbReference type="CDD" id="cd00161">
    <property type="entry name" value="beta-trefoil_Ricin-like"/>
    <property type="match status" value="1"/>
</dbReference>
<gene>
    <name evidence="9" type="ORF">QWZ03_16505</name>
</gene>
<protein>
    <submittedName>
        <fullName evidence="9">M12 family metallopeptidase</fullName>
    </submittedName>
</protein>
<evidence type="ECO:0000259" key="8">
    <source>
        <dbReference type="PROSITE" id="PS51864"/>
    </source>
</evidence>
<dbReference type="SUPFAM" id="SSF55486">
    <property type="entry name" value="Metalloproteases ('zincins'), catalytic domain"/>
    <property type="match status" value="1"/>
</dbReference>
<name>A0ABT8B7Z3_9NEIS</name>
<keyword evidence="10" id="KW-1185">Reference proteome</keyword>
<feature type="binding site" evidence="6">
    <location>
        <position position="201"/>
    </location>
    <ligand>
        <name>Zn(2+)</name>
        <dbReference type="ChEBI" id="CHEBI:29105"/>
        <note>catalytic</note>
    </ligand>
</feature>
<evidence type="ECO:0000256" key="5">
    <source>
        <dbReference type="ARBA" id="ARBA00023049"/>
    </source>
</evidence>
<dbReference type="Pfam" id="PF14200">
    <property type="entry name" value="RicinB_lectin_2"/>
    <property type="match status" value="1"/>
</dbReference>